<dbReference type="PANTHER" id="PTHR24123:SF142">
    <property type="entry name" value="ANKYRIN"/>
    <property type="match status" value="1"/>
</dbReference>
<evidence type="ECO:0000256" key="2">
    <source>
        <dbReference type="ARBA" id="ARBA00023043"/>
    </source>
</evidence>
<protein>
    <submittedName>
        <fullName evidence="6">Uncharacterized protein</fullName>
    </submittedName>
</protein>
<feature type="repeat" description="ANK" evidence="3">
    <location>
        <begin position="274"/>
        <end position="306"/>
    </location>
</feature>
<feature type="repeat" description="ANK" evidence="3">
    <location>
        <begin position="307"/>
        <end position="339"/>
    </location>
</feature>
<evidence type="ECO:0000313" key="7">
    <source>
        <dbReference type="Proteomes" id="UP000663870"/>
    </source>
</evidence>
<feature type="repeat" description="ANK" evidence="3">
    <location>
        <begin position="232"/>
        <end position="264"/>
    </location>
</feature>
<dbReference type="SMART" id="SM00248">
    <property type="entry name" value="ANK"/>
    <property type="match status" value="13"/>
</dbReference>
<dbReference type="PROSITE" id="PS50088">
    <property type="entry name" value="ANK_REPEAT"/>
    <property type="match status" value="11"/>
</dbReference>
<evidence type="ECO:0000256" key="1">
    <source>
        <dbReference type="ARBA" id="ARBA00022737"/>
    </source>
</evidence>
<keyword evidence="4" id="KW-0472">Membrane</keyword>
<evidence type="ECO:0000313" key="6">
    <source>
        <dbReference type="EMBL" id="CAF1492122.1"/>
    </source>
</evidence>
<organism evidence="6 7">
    <name type="scientific">Rotaria sordida</name>
    <dbReference type="NCBI Taxonomy" id="392033"/>
    <lineage>
        <taxon>Eukaryota</taxon>
        <taxon>Metazoa</taxon>
        <taxon>Spiralia</taxon>
        <taxon>Gnathifera</taxon>
        <taxon>Rotifera</taxon>
        <taxon>Eurotatoria</taxon>
        <taxon>Bdelloidea</taxon>
        <taxon>Philodinida</taxon>
        <taxon>Philodinidae</taxon>
        <taxon>Rotaria</taxon>
    </lineage>
</organism>
<sequence>MADLFKNLVFDLIEAKTSVESAIIAIVLCDIFAIYLAFGWYNDFICNFIGLIYATYLSLPTILLSDTSNQRHLLIYWIVYSSLGCIEYLLHRLCDFLVVYWLGKCMFLIWFLQSGTSSSKKSSEQGLPYLLKNSEMTVSADTEVNGVGDDIERYHQEIFEVVTTGDLKRFNDILDELDRHKLPTIKKKVLNMGYQEADGLTALSIAAGEKHKSITKTLAKCSEVDVNKASFSGITPLLMVAEVGWPDILDILLERGAIVDATPSGKRTEDNKMSGSTPLINATKYNHPECVKRLLAHHANPNHQNQSGISALMLAAEQGYFECIKLLVQAGADLDLAPSGPGADNLNITGQTALFMATLKDRVDVVKYLIEKGADVNVQNFYGISPLFLCVESGNGKLVQALIEAGAHVNFTPEGELAEENFLVGQTPLFSAAKSGHVEICEYLIKNGADVNAVTMTGASPLYTAIEEGHLEVVILLIRYGANVNQSPKGQVARDLHIENQTPLLIACMKNHEAIIRYLIQSGANVNLTSEHGTSPFLAICQHNNVILARLLIRHGARYDVETKNRYDGKINSLIIAAESGSFDIVRLLVEIGLDVNYKIEGTGETAGRTPLFHACAKGFQDIVEYLIDHGADVNATEDSGLSCLHIAAAMGHADIVRILCEHNVNVNQRYRFEEQDVTAYDLAECQQHNHVCQMLKNFRAK</sequence>
<dbReference type="EMBL" id="CAJNOL010002359">
    <property type="protein sequence ID" value="CAF1492122.1"/>
    <property type="molecule type" value="Genomic_DNA"/>
</dbReference>
<accession>A0A815ST55</accession>
<dbReference type="Proteomes" id="UP000663870">
    <property type="component" value="Unassembled WGS sequence"/>
</dbReference>
<keyword evidence="4" id="KW-1133">Transmembrane helix</keyword>
<evidence type="ECO:0000256" key="4">
    <source>
        <dbReference type="SAM" id="Phobius"/>
    </source>
</evidence>
<proteinExistence type="predicted"/>
<feature type="repeat" description="ANK" evidence="3">
    <location>
        <begin position="569"/>
        <end position="601"/>
    </location>
</feature>
<feature type="repeat" description="ANK" evidence="3">
    <location>
        <begin position="457"/>
        <end position="489"/>
    </location>
</feature>
<dbReference type="AlphaFoldDB" id="A0A815ST55"/>
<feature type="transmembrane region" description="Helical" evidence="4">
    <location>
        <begin position="21"/>
        <end position="38"/>
    </location>
</feature>
<keyword evidence="4" id="KW-0812">Transmembrane</keyword>
<dbReference type="InterPro" id="IPR002110">
    <property type="entry name" value="Ankyrin_rpt"/>
</dbReference>
<dbReference type="InterPro" id="IPR004345">
    <property type="entry name" value="TB2_DP1_HVA22"/>
</dbReference>
<dbReference type="EMBL" id="CAJNOH010001408">
    <property type="protein sequence ID" value="CAF1213952.1"/>
    <property type="molecule type" value="Genomic_DNA"/>
</dbReference>
<keyword evidence="1" id="KW-0677">Repeat</keyword>
<reference evidence="6" key="1">
    <citation type="submission" date="2021-02" db="EMBL/GenBank/DDBJ databases">
        <authorList>
            <person name="Nowell W R."/>
        </authorList>
    </citation>
    <scope>NUCLEOTIDE SEQUENCE</scope>
</reference>
<dbReference type="Gene3D" id="1.25.40.20">
    <property type="entry name" value="Ankyrin repeat-containing domain"/>
    <property type="match status" value="5"/>
</dbReference>
<feature type="repeat" description="ANK" evidence="3">
    <location>
        <begin position="499"/>
        <end position="531"/>
    </location>
</feature>
<feature type="repeat" description="ANK" evidence="3">
    <location>
        <begin position="382"/>
        <end position="414"/>
    </location>
</feature>
<dbReference type="SUPFAM" id="SSF48403">
    <property type="entry name" value="Ankyrin repeat"/>
    <property type="match status" value="2"/>
</dbReference>
<feature type="repeat" description="ANK" evidence="3">
    <location>
        <begin position="349"/>
        <end position="381"/>
    </location>
</feature>
<feature type="repeat" description="ANK" evidence="3">
    <location>
        <begin position="424"/>
        <end position="456"/>
    </location>
</feature>
<dbReference type="PANTHER" id="PTHR24123">
    <property type="entry name" value="ANKYRIN REPEAT-CONTAINING"/>
    <property type="match status" value="1"/>
</dbReference>
<gene>
    <name evidence="6" type="ORF">JXQ802_LOCUS39925</name>
    <name evidence="5" type="ORF">PYM288_LOCUS25523</name>
</gene>
<dbReference type="Proteomes" id="UP000663854">
    <property type="component" value="Unassembled WGS sequence"/>
</dbReference>
<dbReference type="InterPro" id="IPR051165">
    <property type="entry name" value="Multifunctional_ANK_Repeat"/>
</dbReference>
<keyword evidence="7" id="KW-1185">Reference proteome</keyword>
<dbReference type="InterPro" id="IPR036770">
    <property type="entry name" value="Ankyrin_rpt-contain_sf"/>
</dbReference>
<keyword evidence="2 3" id="KW-0040">ANK repeat</keyword>
<dbReference type="PRINTS" id="PR01415">
    <property type="entry name" value="ANKYRIN"/>
</dbReference>
<dbReference type="Pfam" id="PF12796">
    <property type="entry name" value="Ank_2"/>
    <property type="match status" value="5"/>
</dbReference>
<feature type="transmembrane region" description="Helical" evidence="4">
    <location>
        <begin position="44"/>
        <end position="64"/>
    </location>
</feature>
<dbReference type="Pfam" id="PF03134">
    <property type="entry name" value="TB2_DP1_HVA22"/>
    <property type="match status" value="1"/>
</dbReference>
<name>A0A815ST55_9BILA</name>
<feature type="transmembrane region" description="Helical" evidence="4">
    <location>
        <begin position="73"/>
        <end position="90"/>
    </location>
</feature>
<comment type="caution">
    <text evidence="6">The sequence shown here is derived from an EMBL/GenBank/DDBJ whole genome shotgun (WGS) entry which is preliminary data.</text>
</comment>
<feature type="transmembrane region" description="Helical" evidence="4">
    <location>
        <begin position="96"/>
        <end position="112"/>
    </location>
</feature>
<evidence type="ECO:0000256" key="3">
    <source>
        <dbReference type="PROSITE-ProRule" id="PRU00023"/>
    </source>
</evidence>
<feature type="repeat" description="ANK" evidence="3">
    <location>
        <begin position="607"/>
        <end position="639"/>
    </location>
</feature>
<dbReference type="PROSITE" id="PS50297">
    <property type="entry name" value="ANK_REP_REGION"/>
    <property type="match status" value="9"/>
</dbReference>
<feature type="repeat" description="ANK" evidence="3">
    <location>
        <begin position="640"/>
        <end position="672"/>
    </location>
</feature>
<evidence type="ECO:0000313" key="5">
    <source>
        <dbReference type="EMBL" id="CAF1213952.1"/>
    </source>
</evidence>